<keyword evidence="3" id="KW-1133">Transmembrane helix</keyword>
<dbReference type="AlphaFoldDB" id="A0A1X6MQM5"/>
<feature type="region of interest" description="Disordered" evidence="2">
    <location>
        <begin position="668"/>
        <end position="744"/>
    </location>
</feature>
<feature type="coiled-coil region" evidence="1">
    <location>
        <begin position="863"/>
        <end position="890"/>
    </location>
</feature>
<feature type="compositionally biased region" description="Low complexity" evidence="2">
    <location>
        <begin position="172"/>
        <end position="192"/>
    </location>
</feature>
<keyword evidence="3" id="KW-0812">Transmembrane</keyword>
<name>A0A1X6MQM5_9APHY</name>
<keyword evidence="6" id="KW-1185">Reference proteome</keyword>
<gene>
    <name evidence="5" type="ORF">POSPLADRAFT_1153490</name>
</gene>
<feature type="region of interest" description="Disordered" evidence="2">
    <location>
        <begin position="320"/>
        <end position="343"/>
    </location>
</feature>
<keyword evidence="1" id="KW-0175">Coiled coil</keyword>
<protein>
    <submittedName>
        <fullName evidence="5">Uncharacterized protein</fullName>
    </submittedName>
</protein>
<feature type="compositionally biased region" description="Polar residues" evidence="2">
    <location>
        <begin position="325"/>
        <end position="338"/>
    </location>
</feature>
<feature type="compositionally biased region" description="Polar residues" evidence="2">
    <location>
        <begin position="193"/>
        <end position="228"/>
    </location>
</feature>
<dbReference type="EMBL" id="KZ110604">
    <property type="protein sequence ID" value="OSX58698.1"/>
    <property type="molecule type" value="Genomic_DNA"/>
</dbReference>
<feature type="compositionally biased region" description="Polar residues" evidence="2">
    <location>
        <begin position="704"/>
        <end position="728"/>
    </location>
</feature>
<keyword evidence="3" id="KW-0472">Membrane</keyword>
<evidence type="ECO:0000256" key="3">
    <source>
        <dbReference type="SAM" id="Phobius"/>
    </source>
</evidence>
<proteinExistence type="predicted"/>
<dbReference type="Gene3D" id="2.60.120.260">
    <property type="entry name" value="Galactose-binding domain-like"/>
    <property type="match status" value="1"/>
</dbReference>
<feature type="compositionally biased region" description="Polar residues" evidence="2">
    <location>
        <begin position="669"/>
        <end position="696"/>
    </location>
</feature>
<dbReference type="RefSeq" id="XP_024335492.1">
    <property type="nucleotide sequence ID" value="XM_024486750.1"/>
</dbReference>
<feature type="region of interest" description="Disordered" evidence="2">
    <location>
        <begin position="170"/>
        <end position="244"/>
    </location>
</feature>
<dbReference type="STRING" id="670580.A0A1X6MQM5"/>
<feature type="signal peptide" evidence="4">
    <location>
        <begin position="1"/>
        <end position="23"/>
    </location>
</feature>
<keyword evidence="4" id="KW-0732">Signal</keyword>
<feature type="transmembrane region" description="Helical" evidence="3">
    <location>
        <begin position="751"/>
        <end position="775"/>
    </location>
</feature>
<sequence>MYFAFRLLLYALLRLLLSRCNLAAQINRTIDDYHGDSATGVVPVYGNEWNYGPACPACAIQLDPHYVFDQSWHEATVHPGNPEPHNVTLTFTGYNKGTTTSVNIIFVLDDQVYGIFTSPGTSPGVLYNVTVYSKTGLPNTQHTLVIIPQYDVSASYIAFDWAMYTYEDDDTTSPLTTSPTTTESQNPTSSPSRPTSIVSTGINRSSMVTSISSGRADSTPISGDSRNAASKPAHGPTITPSGSFSSLPSTGAIIGATVGVLPIIIAVVVFNFCRHRRLCRRPLRQALPRCVQELAPAMLSAPSSSNASLTRTSIAVEPSVDLNDTVAQSPRQSGTSGATVRDDTCTGITRTTLMQEELTSHQRPASPERTAAVARADVFSEAIAPQEAAVLRRQMELIHVELGRIRLEAAAANVEPPPAYEPSDSAALTWCMKGLGKLVPSAHALQQISIDARGDPKRNSTALPYSWSGEDGTFWSKQLPNLNKHGMGLVSRLIPAIVLLFLPRALASQTIRTIDDYNGDSVTGVKPIFDGSWNYGPTCPGCKVQPDPQYVFDKSWHDATTWPNDTSSRTVTLTFTGTAIWVFCVVPGYMKYGVTTFANISFALDGEVDGRFTNPGTGSEMMYNVTVYNKTRLANTQHTLVVTPHHEPNASYIAFDYAMYLYEDDETSTELITPTSESPTSSVNPSVIRSHSSGHPTSRVDFTATLSNESSTTVTRTSSGEYYPSSATADPGHVSAVSQTSSPGSKTYTEAILGGVAGGITVAVAVAVLYFCYWYRRRSQSAWHNRMKKFYPPGSAACSPCQDSWRQGPFTNGKPNPLRFAPSFSRTPQVRTSAIVGIAADVDYSRGQPSRHIEPVPSVYHDARTGRTEKVLMQEELSRLEQEMADLLLQQASSPAYESVMTMRAESSLDGAVTQEAVGDGDATLNVTAEGIWENESIRSSGKYNGATSV</sequence>
<dbReference type="OrthoDB" id="3268736at2759"/>
<dbReference type="PANTHER" id="PTHR16861:SF4">
    <property type="entry name" value="SH3 DOMAIN PROTEIN (AFU_ORTHOLOGUE AFUA_1G13610)"/>
    <property type="match status" value="1"/>
</dbReference>
<reference evidence="5 6" key="1">
    <citation type="submission" date="2017-04" db="EMBL/GenBank/DDBJ databases">
        <title>Genome Sequence of the Model Brown-Rot Fungus Postia placenta SB12.</title>
        <authorList>
            <consortium name="DOE Joint Genome Institute"/>
            <person name="Gaskell J."/>
            <person name="Kersten P."/>
            <person name="Larrondo L.F."/>
            <person name="Canessa P."/>
            <person name="Martinez D."/>
            <person name="Hibbett D."/>
            <person name="Schmoll M."/>
            <person name="Kubicek C.P."/>
            <person name="Martinez A.T."/>
            <person name="Yadav J."/>
            <person name="Master E."/>
            <person name="Magnuson J.K."/>
            <person name="James T."/>
            <person name="Yaver D."/>
            <person name="Berka R."/>
            <person name="Labutti K."/>
            <person name="Lipzen A."/>
            <person name="Aerts A."/>
            <person name="Barry K."/>
            <person name="Henrissat B."/>
            <person name="Blanchette R."/>
            <person name="Grigoriev I."/>
            <person name="Cullen D."/>
        </authorList>
    </citation>
    <scope>NUCLEOTIDE SEQUENCE [LARGE SCALE GENOMIC DNA]</scope>
    <source>
        <strain evidence="5 6">MAD-698-R-SB12</strain>
    </source>
</reference>
<evidence type="ECO:0000313" key="5">
    <source>
        <dbReference type="EMBL" id="OSX58698.1"/>
    </source>
</evidence>
<dbReference type="GeneID" id="36331699"/>
<evidence type="ECO:0000256" key="4">
    <source>
        <dbReference type="SAM" id="SignalP"/>
    </source>
</evidence>
<dbReference type="PANTHER" id="PTHR16861">
    <property type="entry name" value="GLYCOPROTEIN 38"/>
    <property type="match status" value="1"/>
</dbReference>
<evidence type="ECO:0000256" key="1">
    <source>
        <dbReference type="SAM" id="Coils"/>
    </source>
</evidence>
<feature type="transmembrane region" description="Helical" evidence="3">
    <location>
        <begin position="252"/>
        <end position="273"/>
    </location>
</feature>
<feature type="chain" id="PRO_5010868245" evidence="4">
    <location>
        <begin position="24"/>
        <end position="950"/>
    </location>
</feature>
<accession>A0A1X6MQM5</accession>
<organism evidence="5 6">
    <name type="scientific">Postia placenta MAD-698-R-SB12</name>
    <dbReference type="NCBI Taxonomy" id="670580"/>
    <lineage>
        <taxon>Eukaryota</taxon>
        <taxon>Fungi</taxon>
        <taxon>Dikarya</taxon>
        <taxon>Basidiomycota</taxon>
        <taxon>Agaricomycotina</taxon>
        <taxon>Agaricomycetes</taxon>
        <taxon>Polyporales</taxon>
        <taxon>Adustoporiaceae</taxon>
        <taxon>Rhodonia</taxon>
    </lineage>
</organism>
<evidence type="ECO:0000313" key="6">
    <source>
        <dbReference type="Proteomes" id="UP000194127"/>
    </source>
</evidence>
<dbReference type="Proteomes" id="UP000194127">
    <property type="component" value="Unassembled WGS sequence"/>
</dbReference>
<evidence type="ECO:0000256" key="2">
    <source>
        <dbReference type="SAM" id="MobiDB-lite"/>
    </source>
</evidence>